<dbReference type="GO" id="GO:0016020">
    <property type="term" value="C:membrane"/>
    <property type="evidence" value="ECO:0007669"/>
    <property type="project" value="UniProtKB-SubCell"/>
</dbReference>
<accession>A0A1V6UHE7</accession>
<feature type="region of interest" description="Disordered" evidence="7">
    <location>
        <begin position="1"/>
        <end position="22"/>
    </location>
</feature>
<feature type="compositionally biased region" description="Low complexity" evidence="7">
    <location>
        <begin position="13"/>
        <end position="22"/>
    </location>
</feature>
<dbReference type="GO" id="GO:0005739">
    <property type="term" value="C:mitochondrion"/>
    <property type="evidence" value="ECO:0007669"/>
    <property type="project" value="UniProtKB-SubCell"/>
</dbReference>
<name>A0A1V6UHE7_9EURO</name>
<evidence type="ECO:0000256" key="7">
    <source>
        <dbReference type="SAM" id="MobiDB-lite"/>
    </source>
</evidence>
<evidence type="ECO:0000256" key="5">
    <source>
        <dbReference type="ARBA" id="ARBA00023128"/>
    </source>
</evidence>
<keyword evidence="5" id="KW-0496">Mitochondrion</keyword>
<keyword evidence="9" id="KW-1185">Reference proteome</keyword>
<evidence type="ECO:0000313" key="8">
    <source>
        <dbReference type="EMBL" id="OQE37649.1"/>
    </source>
</evidence>
<reference evidence="9" key="1">
    <citation type="journal article" date="2017" name="Nat. Microbiol.">
        <title>Global analysis of biosynthetic gene clusters reveals vast potential of secondary metabolite production in Penicillium species.</title>
        <authorList>
            <person name="Nielsen J.C."/>
            <person name="Grijseels S."/>
            <person name="Prigent S."/>
            <person name="Ji B."/>
            <person name="Dainat J."/>
            <person name="Nielsen K.F."/>
            <person name="Frisvad J.C."/>
            <person name="Workman M."/>
            <person name="Nielsen J."/>
        </authorList>
    </citation>
    <scope>NUCLEOTIDE SEQUENCE [LARGE SCALE GENOMIC DNA]</scope>
    <source>
        <strain evidence="9">IBT 31321</strain>
    </source>
</reference>
<evidence type="ECO:0000256" key="2">
    <source>
        <dbReference type="ARBA" id="ARBA00004240"/>
    </source>
</evidence>
<sequence>MGQNSPSLQYPDSSGSSTSGIGSDLRDQYGLKVLSEGKTHVTVDIVAVHGLGGHLFRTWTHESQCCWLRDLLPVDIPDARIMTFGYDANVIGSSMNTFKDSAQLLLQHLLLKRDPELALVKASSSPAYKAIRASIIGTIFMGTPHRGSSVASLGKVVANAARLCSIGISVSHLNSLLPGSRELSELSTEFGQNIFSPPVKVINFFESKKTKIGLMRTPIVPHSSAIMDPIGPIQEGISLDGDHRQICQFSSGDDSQYQLVLRNIQSILAPGSDGLSSQVDNPKVKQICILSKAYCHGCNIVQFLGYSRLKGRVDGSLTVCPSGIYEQVMGIKCSGFMVHQVSSSIS</sequence>
<keyword evidence="4" id="KW-0256">Endoplasmic reticulum</keyword>
<dbReference type="InterPro" id="IPR052374">
    <property type="entry name" value="SERAC1"/>
</dbReference>
<evidence type="ECO:0000256" key="1">
    <source>
        <dbReference type="ARBA" id="ARBA00004173"/>
    </source>
</evidence>
<evidence type="ECO:0000313" key="9">
    <source>
        <dbReference type="Proteomes" id="UP000191500"/>
    </source>
</evidence>
<gene>
    <name evidence="8" type="ORF">PENCOP_c009G00998</name>
</gene>
<keyword evidence="6" id="KW-0472">Membrane</keyword>
<dbReference type="EMBL" id="MDDG01000009">
    <property type="protein sequence ID" value="OQE37649.1"/>
    <property type="molecule type" value="Genomic_DNA"/>
</dbReference>
<dbReference type="PANTHER" id="PTHR48182:SF2">
    <property type="entry name" value="PROTEIN SERAC1"/>
    <property type="match status" value="1"/>
</dbReference>
<evidence type="ECO:0000256" key="4">
    <source>
        <dbReference type="ARBA" id="ARBA00022824"/>
    </source>
</evidence>
<comment type="caution">
    <text evidence="8">The sequence shown here is derived from an EMBL/GenBank/DDBJ whole genome shotgun (WGS) entry which is preliminary data.</text>
</comment>
<organism evidence="8 9">
    <name type="scientific">Penicillium coprophilum</name>
    <dbReference type="NCBI Taxonomy" id="36646"/>
    <lineage>
        <taxon>Eukaryota</taxon>
        <taxon>Fungi</taxon>
        <taxon>Dikarya</taxon>
        <taxon>Ascomycota</taxon>
        <taxon>Pezizomycotina</taxon>
        <taxon>Eurotiomycetes</taxon>
        <taxon>Eurotiomycetidae</taxon>
        <taxon>Eurotiales</taxon>
        <taxon>Aspergillaceae</taxon>
        <taxon>Penicillium</taxon>
    </lineage>
</organism>
<evidence type="ECO:0000256" key="6">
    <source>
        <dbReference type="ARBA" id="ARBA00023136"/>
    </source>
</evidence>
<feature type="compositionally biased region" description="Polar residues" evidence="7">
    <location>
        <begin position="1"/>
        <end position="12"/>
    </location>
</feature>
<evidence type="ECO:0008006" key="10">
    <source>
        <dbReference type="Google" id="ProtNLM"/>
    </source>
</evidence>
<evidence type="ECO:0000256" key="3">
    <source>
        <dbReference type="ARBA" id="ARBA00004370"/>
    </source>
</evidence>
<dbReference type="Proteomes" id="UP000191500">
    <property type="component" value="Unassembled WGS sequence"/>
</dbReference>
<protein>
    <recommendedName>
        <fullName evidence="10">DUF676 domain-containing protein</fullName>
    </recommendedName>
</protein>
<dbReference type="PANTHER" id="PTHR48182">
    <property type="entry name" value="PROTEIN SERAC1"/>
    <property type="match status" value="1"/>
</dbReference>
<dbReference type="GO" id="GO:0005783">
    <property type="term" value="C:endoplasmic reticulum"/>
    <property type="evidence" value="ECO:0007669"/>
    <property type="project" value="UniProtKB-SubCell"/>
</dbReference>
<comment type="subcellular location">
    <subcellularLocation>
        <location evidence="2">Endoplasmic reticulum</location>
    </subcellularLocation>
    <subcellularLocation>
        <location evidence="3">Membrane</location>
    </subcellularLocation>
    <subcellularLocation>
        <location evidence="1">Mitochondrion</location>
    </subcellularLocation>
</comment>
<proteinExistence type="predicted"/>
<dbReference type="AlphaFoldDB" id="A0A1V6UHE7"/>